<dbReference type="Pfam" id="PF09261">
    <property type="entry name" value="Alpha-mann_mid"/>
    <property type="match status" value="1"/>
</dbReference>
<dbReference type="InterPro" id="IPR011682">
    <property type="entry name" value="Glyco_hydro_38_C"/>
</dbReference>
<dbReference type="GO" id="GO:0030246">
    <property type="term" value="F:carbohydrate binding"/>
    <property type="evidence" value="ECO:0007669"/>
    <property type="project" value="InterPro"/>
</dbReference>
<keyword evidence="2" id="KW-0479">Metal-binding</keyword>
<dbReference type="InterPro" id="IPR011013">
    <property type="entry name" value="Gal_mutarotase_sf_dom"/>
</dbReference>
<dbReference type="Gene3D" id="2.70.98.30">
    <property type="entry name" value="Golgi alpha-mannosidase II, domain 4"/>
    <property type="match status" value="1"/>
</dbReference>
<dbReference type="InterPro" id="IPR015341">
    <property type="entry name" value="Glyco_hydro_38_cen"/>
</dbReference>
<keyword evidence="7" id="KW-1185">Reference proteome</keyword>
<evidence type="ECO:0000259" key="5">
    <source>
        <dbReference type="SMART" id="SM00872"/>
    </source>
</evidence>
<protein>
    <submittedName>
        <fullName evidence="6">Alpha-mannosidase</fullName>
    </submittedName>
</protein>
<dbReference type="Gene3D" id="3.20.110.10">
    <property type="entry name" value="Glycoside hydrolase 38, N terminal domain"/>
    <property type="match status" value="1"/>
</dbReference>
<dbReference type="PANTHER" id="PTHR46017:SF2">
    <property type="entry name" value="MANNOSYLGLYCERATE HYDROLASE"/>
    <property type="match status" value="1"/>
</dbReference>
<sequence>MSKKKVYVVPHSHWDREWYFTIEDSNVLLSENIPYLMDVLENDKSYNSYTFDAQLSVVEEFLKIYPEEKQRLSKLIVDKRIFIGPWYTQTDSLLVNKESIIRNLLYGTRLGNEFGHSMNIGYLPDIFGQNAYLPSIFKGFDIEYSILQRGIYTEELKGNLNFLWESPDGESVESNNIYLGYGPGKFLSSCDQYIEEKLNPMLEKLEALNRGTDNILLPAGGDQVLVREHFPKTIEELNNKQDKYEFVLSDYETFMKDTWKNKFKNNINGELIGCEKSRIHNTVKSQRYDIKKLNNSVENKIIYVLEPLSVIGKTLGLKYPSAWLDKMWKLLFDAHAHDSMGGCNSDDTNRDIVTRLQKVNKICDGLTNIIKKQITSSVSRSINKDNIILLFNTKASKTKENMETVIFTKEKNFILETIHGEKVDFNVVSQKILSGGKQVVVTAEGEKEIELPGYYRTEVLIRNVEVLAMGYEVICVNDQVSLSNGDMGSYSLDKLIENYMYAIEFEKGKISLVNKGTKEKIDELFYFEDTGDNGDSYDYSPLEDEKEIIIKESKLISVKKSSLVESMNLRHSIIIPESLEERKHRISTKKLEIDTTIELRQGENFIRINHRINNEAKDHRVRVVFNTNVNSKTSLSDQGFSMIERNNFNPYIKNWEEKNFAEAPVSIFALENIALLKDSKNIFGVVTKGIKEYEIIEDSKISLTLFRSVGLLGKDNLPWRPGRASGINNKVVYTKDAQMLQNMEFEYALYFNNSKEEEIEMFKVMDRFIGKYTTYQKQNLNLFEERLDRFEIPLNLKNPHKRYSLFNVDNGNVFVSGCKEAYEKNGIILRLFNPSKKDEKVNISSDYIKNIVITNLYEREIEEYNGEAIVPARGHLTLKFFI</sequence>
<dbReference type="SUPFAM" id="SSF88688">
    <property type="entry name" value="Families 57/38 glycoside transferase middle domain"/>
    <property type="match status" value="1"/>
</dbReference>
<organism evidence="6 7">
    <name type="scientific">Clostridium frigidicarnis</name>
    <dbReference type="NCBI Taxonomy" id="84698"/>
    <lineage>
        <taxon>Bacteria</taxon>
        <taxon>Bacillati</taxon>
        <taxon>Bacillota</taxon>
        <taxon>Clostridia</taxon>
        <taxon>Eubacteriales</taxon>
        <taxon>Clostridiaceae</taxon>
        <taxon>Clostridium</taxon>
    </lineage>
</organism>
<dbReference type="Pfam" id="PF17677">
    <property type="entry name" value="Glyco_hydro38C2"/>
    <property type="match status" value="1"/>
</dbReference>
<dbReference type="GO" id="GO:0004559">
    <property type="term" value="F:alpha-mannosidase activity"/>
    <property type="evidence" value="ECO:0007669"/>
    <property type="project" value="InterPro"/>
</dbReference>
<dbReference type="SUPFAM" id="SSF88713">
    <property type="entry name" value="Glycoside hydrolase/deacetylase"/>
    <property type="match status" value="1"/>
</dbReference>
<feature type="domain" description="Glycoside hydrolase family 38 central" evidence="5">
    <location>
        <begin position="286"/>
        <end position="356"/>
    </location>
</feature>
<dbReference type="Proteomes" id="UP000198619">
    <property type="component" value="Unassembled WGS sequence"/>
</dbReference>
<dbReference type="RefSeq" id="WP_090042283.1">
    <property type="nucleotide sequence ID" value="NZ_FOKI01000025.1"/>
</dbReference>
<dbReference type="OrthoDB" id="9764050at2"/>
<dbReference type="GO" id="GO:0046872">
    <property type="term" value="F:metal ion binding"/>
    <property type="evidence" value="ECO:0007669"/>
    <property type="project" value="UniProtKB-KW"/>
</dbReference>
<dbReference type="Gene3D" id="2.60.40.2220">
    <property type="match status" value="1"/>
</dbReference>
<evidence type="ECO:0000313" key="6">
    <source>
        <dbReference type="EMBL" id="SFB29094.1"/>
    </source>
</evidence>
<dbReference type="SMART" id="SM00872">
    <property type="entry name" value="Alpha-mann_mid"/>
    <property type="match status" value="1"/>
</dbReference>
<dbReference type="InterPro" id="IPR028995">
    <property type="entry name" value="Glyco_hydro_57/38_cen_sf"/>
</dbReference>
<dbReference type="InterPro" id="IPR027291">
    <property type="entry name" value="Glyco_hydro_38_N_sf"/>
</dbReference>
<accession>A0A1I0ZTQ0</accession>
<dbReference type="GO" id="GO:0009313">
    <property type="term" value="P:oligosaccharide catabolic process"/>
    <property type="evidence" value="ECO:0007669"/>
    <property type="project" value="TreeGrafter"/>
</dbReference>
<gene>
    <name evidence="6" type="ORF">SAMN04488528_102518</name>
</gene>
<dbReference type="Gene3D" id="1.20.1270.50">
    <property type="entry name" value="Glycoside hydrolase family 38, central domain"/>
    <property type="match status" value="1"/>
</dbReference>
<evidence type="ECO:0000256" key="3">
    <source>
        <dbReference type="ARBA" id="ARBA00022801"/>
    </source>
</evidence>
<evidence type="ECO:0000256" key="4">
    <source>
        <dbReference type="ARBA" id="ARBA00023295"/>
    </source>
</evidence>
<dbReference type="InterPro" id="IPR037094">
    <property type="entry name" value="Glyco_hydro_38_cen_sf"/>
</dbReference>
<keyword evidence="3" id="KW-0378">Hydrolase</keyword>
<dbReference type="STRING" id="84698.SAMN04488528_102518"/>
<evidence type="ECO:0000313" key="7">
    <source>
        <dbReference type="Proteomes" id="UP000198619"/>
    </source>
</evidence>
<dbReference type="GO" id="GO:0006013">
    <property type="term" value="P:mannose metabolic process"/>
    <property type="evidence" value="ECO:0007669"/>
    <property type="project" value="InterPro"/>
</dbReference>
<dbReference type="Pfam" id="PF01074">
    <property type="entry name" value="Glyco_hydro_38N"/>
    <property type="match status" value="1"/>
</dbReference>
<dbReference type="CDD" id="cd10815">
    <property type="entry name" value="GH38N_AMII_EcMngB_like"/>
    <property type="match status" value="1"/>
</dbReference>
<evidence type="ECO:0000256" key="1">
    <source>
        <dbReference type="ARBA" id="ARBA00009792"/>
    </source>
</evidence>
<dbReference type="Pfam" id="PF07748">
    <property type="entry name" value="Glyco_hydro_38C"/>
    <property type="match status" value="1"/>
</dbReference>
<evidence type="ECO:0000256" key="2">
    <source>
        <dbReference type="ARBA" id="ARBA00022723"/>
    </source>
</evidence>
<dbReference type="InterPro" id="IPR000602">
    <property type="entry name" value="Glyco_hydro_38_N"/>
</dbReference>
<keyword evidence="4" id="KW-0326">Glycosidase</keyword>
<dbReference type="InterPro" id="IPR011330">
    <property type="entry name" value="Glyco_hydro/deAcase_b/a-brl"/>
</dbReference>
<name>A0A1I0ZTQ0_9CLOT</name>
<dbReference type="AlphaFoldDB" id="A0A1I0ZTQ0"/>
<reference evidence="6 7" key="1">
    <citation type="submission" date="2016-10" db="EMBL/GenBank/DDBJ databases">
        <authorList>
            <person name="de Groot N.N."/>
        </authorList>
    </citation>
    <scope>NUCLEOTIDE SEQUENCE [LARGE SCALE GENOMIC DNA]</scope>
    <source>
        <strain evidence="6 7">DSM 12271</strain>
    </source>
</reference>
<dbReference type="SUPFAM" id="SSF74650">
    <property type="entry name" value="Galactose mutarotase-like"/>
    <property type="match status" value="1"/>
</dbReference>
<proteinExistence type="inferred from homology"/>
<dbReference type="PANTHER" id="PTHR46017">
    <property type="entry name" value="ALPHA-MANNOSIDASE 2C1"/>
    <property type="match status" value="1"/>
</dbReference>
<comment type="similarity">
    <text evidence="1">Belongs to the glycosyl hydrolase 38 family.</text>
</comment>
<dbReference type="EMBL" id="FOKI01000025">
    <property type="protein sequence ID" value="SFB29094.1"/>
    <property type="molecule type" value="Genomic_DNA"/>
</dbReference>
<dbReference type="InterPro" id="IPR041147">
    <property type="entry name" value="GH38_C"/>
</dbReference>